<reference evidence="1 2" key="1">
    <citation type="journal article" date="2021" name="J. Hered.">
        <title>A chromosome-level genome assembly of the parasitoid wasp, Cotesia glomerata (Hymenoptera: Braconidae).</title>
        <authorList>
            <person name="Pinto B.J."/>
            <person name="Weis J.J."/>
            <person name="Gamble T."/>
            <person name="Ode P.J."/>
            <person name="Paul R."/>
            <person name="Zaspel J.M."/>
        </authorList>
    </citation>
    <scope>NUCLEOTIDE SEQUENCE [LARGE SCALE GENOMIC DNA]</scope>
    <source>
        <strain evidence="1">CgM1</strain>
    </source>
</reference>
<evidence type="ECO:0000313" key="2">
    <source>
        <dbReference type="Proteomes" id="UP000826195"/>
    </source>
</evidence>
<comment type="caution">
    <text evidence="1">The sequence shown here is derived from an EMBL/GenBank/DDBJ whole genome shotgun (WGS) entry which is preliminary data.</text>
</comment>
<organism evidence="1 2">
    <name type="scientific">Cotesia glomerata</name>
    <name type="common">Lepidopteran parasitic wasp</name>
    <name type="synonym">Apanteles glomeratus</name>
    <dbReference type="NCBI Taxonomy" id="32391"/>
    <lineage>
        <taxon>Eukaryota</taxon>
        <taxon>Metazoa</taxon>
        <taxon>Ecdysozoa</taxon>
        <taxon>Arthropoda</taxon>
        <taxon>Hexapoda</taxon>
        <taxon>Insecta</taxon>
        <taxon>Pterygota</taxon>
        <taxon>Neoptera</taxon>
        <taxon>Endopterygota</taxon>
        <taxon>Hymenoptera</taxon>
        <taxon>Apocrita</taxon>
        <taxon>Ichneumonoidea</taxon>
        <taxon>Braconidae</taxon>
        <taxon>Microgastrinae</taxon>
        <taxon>Cotesia</taxon>
    </lineage>
</organism>
<accession>A0AAV7ITF1</accession>
<keyword evidence="2" id="KW-1185">Reference proteome</keyword>
<dbReference type="AlphaFoldDB" id="A0AAV7ITF1"/>
<protein>
    <submittedName>
        <fullName evidence="1">Uncharacterized protein</fullName>
    </submittedName>
</protein>
<dbReference type="EMBL" id="JAHXZJ010000747">
    <property type="protein sequence ID" value="KAH0557358.1"/>
    <property type="molecule type" value="Genomic_DNA"/>
</dbReference>
<dbReference type="Proteomes" id="UP000826195">
    <property type="component" value="Unassembled WGS sequence"/>
</dbReference>
<name>A0AAV7ITF1_COTGL</name>
<proteinExistence type="predicted"/>
<evidence type="ECO:0000313" key="1">
    <source>
        <dbReference type="EMBL" id="KAH0557358.1"/>
    </source>
</evidence>
<gene>
    <name evidence="1" type="ORF">KQX54_004624</name>
</gene>
<sequence length="112" mass="12862">MLDNESKGNPFYDIVMKNPPNIMHDMYPLYLSNHETGAFNDIKPQIKYSSSITGTGYSNVSLHYGIKFPQEIKSGPKIQLPVRPNKALINYIKTCLLLLSSRYRYIDINEHP</sequence>